<organism evidence="6">
    <name type="scientific">Roseihalotalea indica</name>
    <dbReference type="NCBI Taxonomy" id="2867963"/>
    <lineage>
        <taxon>Bacteria</taxon>
        <taxon>Pseudomonadati</taxon>
        <taxon>Bacteroidota</taxon>
        <taxon>Cytophagia</taxon>
        <taxon>Cytophagales</taxon>
        <taxon>Catalimonadaceae</taxon>
        <taxon>Roseihalotalea</taxon>
    </lineage>
</organism>
<dbReference type="SMART" id="SM00448">
    <property type="entry name" value="REC"/>
    <property type="match status" value="1"/>
</dbReference>
<reference evidence="6" key="1">
    <citation type="journal article" date="2023" name="Comput. Struct. Biotechnol. J.">
        <title>Discovery of a novel marine Bacteroidetes with a rich repertoire of carbohydrate-active enzymes.</title>
        <authorList>
            <person name="Chen B."/>
            <person name="Liu G."/>
            <person name="Chen Q."/>
            <person name="Wang H."/>
            <person name="Liu L."/>
            <person name="Tang K."/>
        </authorList>
    </citation>
    <scope>NUCLEOTIDE SEQUENCE</scope>
    <source>
        <strain evidence="6">TK19036</strain>
    </source>
</reference>
<dbReference type="InterPro" id="IPR058245">
    <property type="entry name" value="NreC/VraR/RcsB-like_REC"/>
</dbReference>
<evidence type="ECO:0000313" key="6">
    <source>
        <dbReference type="EMBL" id="WKN34596.1"/>
    </source>
</evidence>
<name>A0AA49GJ32_9BACT</name>
<gene>
    <name evidence="6" type="ORF">K4G66_19675</name>
</gene>
<accession>A0AA49GJ32</accession>
<proteinExistence type="predicted"/>
<dbReference type="EMBL" id="CP120682">
    <property type="protein sequence ID" value="WKN34596.1"/>
    <property type="molecule type" value="Genomic_DNA"/>
</dbReference>
<dbReference type="Gene3D" id="3.40.50.2300">
    <property type="match status" value="1"/>
</dbReference>
<evidence type="ECO:0000256" key="4">
    <source>
        <dbReference type="PROSITE-ProRule" id="PRU00169"/>
    </source>
</evidence>
<keyword evidence="1" id="KW-0805">Transcription regulation</keyword>
<dbReference type="AlphaFoldDB" id="A0AA49GJ32"/>
<keyword evidence="4" id="KW-0597">Phosphoprotein</keyword>
<dbReference type="PANTHER" id="PTHR43214">
    <property type="entry name" value="TWO-COMPONENT RESPONSE REGULATOR"/>
    <property type="match status" value="1"/>
</dbReference>
<dbReference type="InterPro" id="IPR039420">
    <property type="entry name" value="WalR-like"/>
</dbReference>
<evidence type="ECO:0000256" key="2">
    <source>
        <dbReference type="ARBA" id="ARBA00023125"/>
    </source>
</evidence>
<dbReference type="InterPro" id="IPR011006">
    <property type="entry name" value="CheY-like_superfamily"/>
</dbReference>
<dbReference type="InterPro" id="IPR001789">
    <property type="entry name" value="Sig_transdc_resp-reg_receiver"/>
</dbReference>
<feature type="domain" description="Response regulatory" evidence="5">
    <location>
        <begin position="6"/>
        <end position="122"/>
    </location>
</feature>
<protein>
    <submittedName>
        <fullName evidence="6">Response regulator transcription factor</fullName>
    </submittedName>
</protein>
<keyword evidence="3" id="KW-0804">Transcription</keyword>
<keyword evidence="2" id="KW-0238">DNA-binding</keyword>
<dbReference type="CDD" id="cd17535">
    <property type="entry name" value="REC_NarL-like"/>
    <property type="match status" value="1"/>
</dbReference>
<evidence type="ECO:0000256" key="3">
    <source>
        <dbReference type="ARBA" id="ARBA00023163"/>
    </source>
</evidence>
<evidence type="ECO:0000259" key="5">
    <source>
        <dbReference type="PROSITE" id="PS50110"/>
    </source>
</evidence>
<dbReference type="Pfam" id="PF00072">
    <property type="entry name" value="Response_reg"/>
    <property type="match status" value="1"/>
</dbReference>
<feature type="modified residue" description="4-aspartylphosphate" evidence="4">
    <location>
        <position position="57"/>
    </location>
</feature>
<dbReference type="GO" id="GO:0003677">
    <property type="term" value="F:DNA binding"/>
    <property type="evidence" value="ECO:0007669"/>
    <property type="project" value="UniProtKB-KW"/>
</dbReference>
<reference evidence="6" key="2">
    <citation type="journal article" date="2024" name="Antonie Van Leeuwenhoek">
        <title>Roseihalotalea indica gen. nov., sp. nov., a halophilic Bacteroidetes from mesopelagic Southwest Indian Ocean with higher carbohydrate metabolic potential.</title>
        <authorList>
            <person name="Chen B."/>
            <person name="Zhang M."/>
            <person name="Lin D."/>
            <person name="Ye J."/>
            <person name="Tang K."/>
        </authorList>
    </citation>
    <scope>NUCLEOTIDE SEQUENCE</scope>
    <source>
        <strain evidence="6">TK19036</strain>
    </source>
</reference>
<dbReference type="PANTHER" id="PTHR43214:SF41">
    <property type="entry name" value="NITRATE_NITRITE RESPONSE REGULATOR PROTEIN NARP"/>
    <property type="match status" value="1"/>
</dbReference>
<dbReference type="PROSITE" id="PS50110">
    <property type="entry name" value="RESPONSE_REGULATORY"/>
    <property type="match status" value="1"/>
</dbReference>
<sequence>MDLPVRLLIADDHPFVREALKLVLSDVSGIHLVGEVCNGQQVIEQVNMLETDVVLMDISMPECDGIQATCYLTQYFPHIKVLALTLHDEQSYVEDMLTAGARGFLYKTADIRTIIEAIQVVSTGRIYRDGE</sequence>
<evidence type="ECO:0000256" key="1">
    <source>
        <dbReference type="ARBA" id="ARBA00023015"/>
    </source>
</evidence>
<dbReference type="GO" id="GO:0000160">
    <property type="term" value="P:phosphorelay signal transduction system"/>
    <property type="evidence" value="ECO:0007669"/>
    <property type="project" value="InterPro"/>
</dbReference>
<dbReference type="SUPFAM" id="SSF52172">
    <property type="entry name" value="CheY-like"/>
    <property type="match status" value="1"/>
</dbReference>